<keyword evidence="1" id="KW-0614">Plasmid</keyword>
<dbReference type="EMBL" id="CP001195">
    <property type="protein sequence ID" value="ACI59577.1"/>
    <property type="molecule type" value="Genomic_DNA"/>
</dbReference>
<proteinExistence type="predicted"/>
<dbReference type="KEGG" id="rlt:Rleg2_6201"/>
<dbReference type="RefSeq" id="WP_012559844.1">
    <property type="nucleotide sequence ID" value="NC_011370.1"/>
</dbReference>
<evidence type="ECO:0008006" key="3">
    <source>
        <dbReference type="Google" id="ProtNLM"/>
    </source>
</evidence>
<evidence type="ECO:0000313" key="1">
    <source>
        <dbReference type="EMBL" id="ACI59577.1"/>
    </source>
</evidence>
<geneLocation type="plasmid" evidence="1 2">
    <name>pRLG203</name>
</geneLocation>
<protein>
    <recommendedName>
        <fullName evidence="3">DUF695 domain-containing protein</fullName>
    </recommendedName>
</protein>
<gene>
    <name evidence="1" type="ordered locus">Rleg2_6201</name>
</gene>
<name>A0ABF7QZX7_RHILW</name>
<evidence type="ECO:0000313" key="2">
    <source>
        <dbReference type="Proteomes" id="UP000008330"/>
    </source>
</evidence>
<organism evidence="1 2">
    <name type="scientific">Rhizobium leguminosarum bv. trifolii (strain WSM2304)</name>
    <dbReference type="NCBI Taxonomy" id="395492"/>
    <lineage>
        <taxon>Bacteria</taxon>
        <taxon>Pseudomonadati</taxon>
        <taxon>Pseudomonadota</taxon>
        <taxon>Alphaproteobacteria</taxon>
        <taxon>Hyphomicrobiales</taxon>
        <taxon>Rhizobiaceae</taxon>
        <taxon>Rhizobium/Agrobacterium group</taxon>
        <taxon>Rhizobium</taxon>
    </lineage>
</organism>
<dbReference type="Proteomes" id="UP000008330">
    <property type="component" value="Plasmid pRLG203"/>
</dbReference>
<sequence length="161" mass="17910">MSDDWYYVHQLAMLSGFKLVVLANRIGCADDFLLQLHDGLAEGLESAMARVRSIMALERQIASEPDEEGFAAFQLHGEEECFARLTIALLDDLEIDYATYEYRVNNGEWHYALSADCDGIEISYPSTIALTDAELGGLGPIIRGISHETGMWISAARIVYD</sequence>
<reference evidence="1 2" key="1">
    <citation type="journal article" date="2010" name="Stand. Genomic Sci.">
        <title>Complete genome sequence of Rhizobium leguminosarum bv trifolii strain WSM2304, an effective microsymbiont of the South American clover Trifolium polymorphum.</title>
        <authorList>
            <person name="Reeve W."/>
            <person name="O'Hara G."/>
            <person name="Chain P."/>
            <person name="Ardley J."/>
            <person name="Brau L."/>
            <person name="Nandesena K."/>
            <person name="Tiwari R."/>
            <person name="Malfatti S."/>
            <person name="Kiss H."/>
            <person name="Lapidus A."/>
            <person name="Copeland A."/>
            <person name="Nolan M."/>
            <person name="Land M."/>
            <person name="Ivanova N."/>
            <person name="Mavromatis K."/>
            <person name="Markowitz V."/>
            <person name="Kyrpides N."/>
            <person name="Melino V."/>
            <person name="Denton M."/>
            <person name="Yates R."/>
            <person name="Howieson J."/>
        </authorList>
    </citation>
    <scope>NUCLEOTIDE SEQUENCE [LARGE SCALE GENOMIC DNA]</scope>
    <source>
        <strain evidence="1 2">WSM2304</strain>
    </source>
</reference>
<keyword evidence="2" id="KW-1185">Reference proteome</keyword>
<dbReference type="AlphaFoldDB" id="A0ABF7QZX7"/>
<accession>A0ABF7QZX7</accession>